<organism evidence="2 3">
    <name type="scientific">Methanospirillum hungatei JF-1 (strain ATCC 27890 / DSM 864 / NBRC 100397 / JF-1)</name>
    <dbReference type="NCBI Taxonomy" id="323259"/>
    <lineage>
        <taxon>Archaea</taxon>
        <taxon>Methanobacteriati</taxon>
        <taxon>Methanobacteriota</taxon>
        <taxon>Stenosarchaea group</taxon>
        <taxon>Methanomicrobia</taxon>
        <taxon>Methanomicrobiales</taxon>
        <taxon>Methanospirillaceae</taxon>
        <taxon>Methanospirillum</taxon>
    </lineage>
</organism>
<feature type="compositionally biased region" description="Basic and acidic residues" evidence="1">
    <location>
        <begin position="225"/>
        <end position="239"/>
    </location>
</feature>
<evidence type="ECO:0008006" key="4">
    <source>
        <dbReference type="Google" id="ProtNLM"/>
    </source>
</evidence>
<reference evidence="3" key="1">
    <citation type="journal article" date="2016" name="Stand. Genomic Sci.">
        <title>Complete genome sequence of Methanospirillum hungatei type strain JF1.</title>
        <authorList>
            <person name="Gunsalus R.P."/>
            <person name="Cook L.E."/>
            <person name="Crable B."/>
            <person name="Rohlin L."/>
            <person name="McDonald E."/>
            <person name="Mouttaki H."/>
            <person name="Sieber J.R."/>
            <person name="Poweleit N."/>
            <person name="Zhou H."/>
            <person name="Lapidus A.L."/>
            <person name="Daligault H.E."/>
            <person name="Land M."/>
            <person name="Gilna P."/>
            <person name="Ivanova N."/>
            <person name="Kyrpides N."/>
            <person name="Culley D.E."/>
            <person name="McInerney M.J."/>
        </authorList>
    </citation>
    <scope>NUCLEOTIDE SEQUENCE [LARGE SCALE GENOMIC DNA]</scope>
    <source>
        <strain evidence="3">ATCC 27890 / DSM 864 / NBRC 100397 / JF-1</strain>
    </source>
</reference>
<feature type="region of interest" description="Disordered" evidence="1">
    <location>
        <begin position="185"/>
        <end position="252"/>
    </location>
</feature>
<evidence type="ECO:0000313" key="2">
    <source>
        <dbReference type="EMBL" id="ABD41308.1"/>
    </source>
</evidence>
<keyword evidence="3" id="KW-1185">Reference proteome</keyword>
<dbReference type="KEGG" id="mhu:Mhun_1577"/>
<gene>
    <name evidence="2" type="ordered locus">Mhun_1577</name>
</gene>
<dbReference type="EMBL" id="CP000254">
    <property type="protein sequence ID" value="ABD41308.1"/>
    <property type="molecule type" value="Genomic_DNA"/>
</dbReference>
<name>Q2FRA4_METHJ</name>
<proteinExistence type="predicted"/>
<dbReference type="InParanoid" id="Q2FRA4"/>
<dbReference type="eggNOG" id="arCOG03259">
    <property type="taxonomic scope" value="Archaea"/>
</dbReference>
<dbReference type="AlphaFoldDB" id="Q2FRA4"/>
<evidence type="ECO:0000313" key="3">
    <source>
        <dbReference type="Proteomes" id="UP000001941"/>
    </source>
</evidence>
<accession>Q2FRA4</accession>
<dbReference type="GeneID" id="3923357"/>
<dbReference type="HOGENOM" id="CLU_738908_0_0_2"/>
<dbReference type="EnsemblBacteria" id="ABD41308">
    <property type="protein sequence ID" value="ABD41308"/>
    <property type="gene ID" value="Mhun_1577"/>
</dbReference>
<sequence length="374" mass="40184">MQKNHALCSIFSLLLLLMVCIPGGVLAEGPDEIISEPEETQTPVPSDPILGLIYNGTVDVKSSISVVADSGISYTIPGNTPIGVLEVLMNSGAIEELSIGDELMEKKGTLLLYGIGNLSSGNGNGWFVKVNGERLEDVVLAETMGLSRYTLKEGDVVLYTLGDPKGMVSESKAYLTVTIGMVDEAEPEPVKEPSAVNTSEENDESAEITDINTDTKPQQSDDEAEHVSDETPEDQKPEKTTSGGQEVIYTGSMSLPSGTITIETTGGDYDINAATPLGILHELLEDDKISDLTVSDKAMKKGGILILEGINDYQFTGDKTWFVLVNNVLLKDYLYDEEGLNIYKIKAGDEVGYYFGEPSEPASAAQVKLVITIE</sequence>
<evidence type="ECO:0000256" key="1">
    <source>
        <dbReference type="SAM" id="MobiDB-lite"/>
    </source>
</evidence>
<dbReference type="OrthoDB" id="117849at2157"/>
<dbReference type="RefSeq" id="WP_011448573.1">
    <property type="nucleotide sequence ID" value="NC_007796.1"/>
</dbReference>
<protein>
    <recommendedName>
        <fullName evidence="4">DUF4430 domain-containing protein</fullName>
    </recommendedName>
</protein>
<dbReference type="Proteomes" id="UP000001941">
    <property type="component" value="Chromosome"/>
</dbReference>
<dbReference type="STRING" id="323259.Mhun_1577"/>